<keyword evidence="1" id="KW-0805">Transcription regulation</keyword>
<dbReference type="Pfam" id="PF01638">
    <property type="entry name" value="HxlR"/>
    <property type="match status" value="1"/>
</dbReference>
<dbReference type="Gene3D" id="1.10.10.10">
    <property type="entry name" value="Winged helix-like DNA-binding domain superfamily/Winged helix DNA-binding domain"/>
    <property type="match status" value="1"/>
</dbReference>
<evidence type="ECO:0000256" key="2">
    <source>
        <dbReference type="ARBA" id="ARBA00023125"/>
    </source>
</evidence>
<evidence type="ECO:0000313" key="5">
    <source>
        <dbReference type="EMBL" id="MEX5717410.1"/>
    </source>
</evidence>
<dbReference type="PANTHER" id="PTHR33204">
    <property type="entry name" value="TRANSCRIPTIONAL REGULATOR, MARR FAMILY"/>
    <property type="match status" value="1"/>
</dbReference>
<evidence type="ECO:0000259" key="4">
    <source>
        <dbReference type="PROSITE" id="PS51118"/>
    </source>
</evidence>
<dbReference type="SUPFAM" id="SSF55718">
    <property type="entry name" value="SCP-like"/>
    <property type="match status" value="1"/>
</dbReference>
<feature type="domain" description="HTH hxlR-type" evidence="4">
    <location>
        <begin position="9"/>
        <end position="107"/>
    </location>
</feature>
<dbReference type="PANTHER" id="PTHR33204:SF18">
    <property type="entry name" value="TRANSCRIPTIONAL REGULATORY PROTEIN"/>
    <property type="match status" value="1"/>
</dbReference>
<dbReference type="InterPro" id="IPR036388">
    <property type="entry name" value="WH-like_DNA-bd_sf"/>
</dbReference>
<evidence type="ECO:0000256" key="1">
    <source>
        <dbReference type="ARBA" id="ARBA00023015"/>
    </source>
</evidence>
<dbReference type="InterPro" id="IPR036390">
    <property type="entry name" value="WH_DNA-bd_sf"/>
</dbReference>
<dbReference type="InterPro" id="IPR002577">
    <property type="entry name" value="HTH_HxlR"/>
</dbReference>
<keyword evidence="6" id="KW-1185">Reference proteome</keyword>
<gene>
    <name evidence="5" type="ORF">ABQ292_03385</name>
</gene>
<keyword evidence="2" id="KW-0238">DNA-binding</keyword>
<dbReference type="Proteomes" id="UP001560045">
    <property type="component" value="Unassembled WGS sequence"/>
</dbReference>
<name>A0ABV3XC36_9ACTN</name>
<proteinExistence type="predicted"/>
<organism evidence="5 6">
    <name type="scientific">Geodermatophilus maliterrae</name>
    <dbReference type="NCBI Taxonomy" id="3162531"/>
    <lineage>
        <taxon>Bacteria</taxon>
        <taxon>Bacillati</taxon>
        <taxon>Actinomycetota</taxon>
        <taxon>Actinomycetes</taxon>
        <taxon>Geodermatophilales</taxon>
        <taxon>Geodermatophilaceae</taxon>
        <taxon>Geodermatophilus</taxon>
    </lineage>
</organism>
<evidence type="ECO:0000313" key="6">
    <source>
        <dbReference type="Proteomes" id="UP001560045"/>
    </source>
</evidence>
<protein>
    <submittedName>
        <fullName evidence="5">Winged helix-turn-helix transcriptional regulator</fullName>
    </submittedName>
</protein>
<sequence>MSRRYGQYCGLARSLEMVGERWGLLVVRDLVLGPKRFTDLQKGLPRIPASILSARLNELEEADVVRRRILPQLDASVVYELTEYGRQLESVLLDLGLWGARSLGEAAEDDVFTMDAAMLSLYTMFRPERAAGVRMSAELRYGPDMVLHALVDDGELKVAEGGYADATLVVEARGSLRPLFAQELSPDEALDRGLVRLVGDRAQLDLLVDLFHIPAAPRRVDGLAVH</sequence>
<dbReference type="PROSITE" id="PS51118">
    <property type="entry name" value="HTH_HXLR"/>
    <property type="match status" value="1"/>
</dbReference>
<accession>A0ABV3XC36</accession>
<dbReference type="RefSeq" id="WP_369203218.1">
    <property type="nucleotide sequence ID" value="NZ_JBFNXQ010000006.1"/>
</dbReference>
<dbReference type="Gene3D" id="3.30.1050.10">
    <property type="entry name" value="SCP2 sterol-binding domain"/>
    <property type="match status" value="1"/>
</dbReference>
<dbReference type="EMBL" id="JBFNXQ010000006">
    <property type="protein sequence ID" value="MEX5717410.1"/>
    <property type="molecule type" value="Genomic_DNA"/>
</dbReference>
<dbReference type="InterPro" id="IPR036527">
    <property type="entry name" value="SCP2_sterol-bd_dom_sf"/>
</dbReference>
<keyword evidence="3" id="KW-0804">Transcription</keyword>
<reference evidence="5 6" key="1">
    <citation type="submission" date="2024-06" db="EMBL/GenBank/DDBJ databases">
        <title>Draft genome sequence of Geodermatophilus badlandi, a novel member of the Geodermatophilaceae isolated from badland sedimentary rocks in the Red desert, Wyoming, USA.</title>
        <authorList>
            <person name="Ben Tekaya S."/>
            <person name="Nouioui I."/>
            <person name="Flores G.M."/>
            <person name="Shaal M.N."/>
            <person name="Bredoire F."/>
            <person name="Basile F."/>
            <person name="Van Diepen L."/>
            <person name="Ward N.L."/>
        </authorList>
    </citation>
    <scope>NUCLEOTIDE SEQUENCE [LARGE SCALE GENOMIC DNA]</scope>
    <source>
        <strain evidence="5 6">WL48A</strain>
    </source>
</reference>
<dbReference type="SUPFAM" id="SSF46785">
    <property type="entry name" value="Winged helix' DNA-binding domain"/>
    <property type="match status" value="1"/>
</dbReference>
<evidence type="ECO:0000256" key="3">
    <source>
        <dbReference type="ARBA" id="ARBA00023163"/>
    </source>
</evidence>
<comment type="caution">
    <text evidence="5">The sequence shown here is derived from an EMBL/GenBank/DDBJ whole genome shotgun (WGS) entry which is preliminary data.</text>
</comment>